<gene>
    <name evidence="1" type="ORF">DEW08_30415</name>
</gene>
<evidence type="ECO:0000313" key="2">
    <source>
        <dbReference type="Proteomes" id="UP000245629"/>
    </source>
</evidence>
<dbReference type="Pfam" id="PF14384">
    <property type="entry name" value="BrnA_antitoxin"/>
    <property type="match status" value="1"/>
</dbReference>
<dbReference type="Proteomes" id="UP000245629">
    <property type="component" value="Plasmid unnamed5"/>
</dbReference>
<geneLocation type="plasmid" evidence="1 2">
    <name>unnamed5</name>
</geneLocation>
<name>A0A2S2D0Q7_9PROT</name>
<proteinExistence type="predicted"/>
<protein>
    <recommendedName>
        <fullName evidence="3">3-oxoacyl-ACP synthase</fullName>
    </recommendedName>
</protein>
<accession>A0A2S2D0Q7</accession>
<evidence type="ECO:0000313" key="1">
    <source>
        <dbReference type="EMBL" id="AWK90332.1"/>
    </source>
</evidence>
<sequence>MNNERIIRRSLATPRTQPADWSKFDAQTDADIEVAVKSDPDAAPLADDTWFKTARVVEPVNKQAVSIRLDRDVLEWFRGNSDRYQTKINNVLRAYMEHEKAKRA</sequence>
<dbReference type="EMBL" id="CP029360">
    <property type="protein sequence ID" value="AWK90332.1"/>
    <property type="molecule type" value="Genomic_DNA"/>
</dbReference>
<organism evidence="1 2">
    <name type="scientific">Azospirillum thermophilum</name>
    <dbReference type="NCBI Taxonomy" id="2202148"/>
    <lineage>
        <taxon>Bacteria</taxon>
        <taxon>Pseudomonadati</taxon>
        <taxon>Pseudomonadota</taxon>
        <taxon>Alphaproteobacteria</taxon>
        <taxon>Rhodospirillales</taxon>
        <taxon>Azospirillaceae</taxon>
        <taxon>Azospirillum</taxon>
    </lineage>
</organism>
<reference evidence="2" key="1">
    <citation type="submission" date="2018-05" db="EMBL/GenBank/DDBJ databases">
        <title>Azospirillum thermophila sp. nov., a novel isolated from hot spring.</title>
        <authorList>
            <person name="Zhao Z."/>
        </authorList>
    </citation>
    <scope>NUCLEOTIDE SEQUENCE [LARGE SCALE GENOMIC DNA]</scope>
    <source>
        <strain evidence="2">CFH 70021</strain>
        <plasmid evidence="2">unnamed5</plasmid>
    </source>
</reference>
<dbReference type="RefSeq" id="WP_109334543.1">
    <property type="nucleotide sequence ID" value="NZ_CP029360.1"/>
</dbReference>
<dbReference type="OrthoDB" id="361944at2"/>
<dbReference type="AlphaFoldDB" id="A0A2S2D0Q7"/>
<dbReference type="InterPro" id="IPR025528">
    <property type="entry name" value="BrnA_antitoxin"/>
</dbReference>
<keyword evidence="1" id="KW-0614">Plasmid</keyword>
<evidence type="ECO:0008006" key="3">
    <source>
        <dbReference type="Google" id="ProtNLM"/>
    </source>
</evidence>
<keyword evidence="2" id="KW-1185">Reference proteome</keyword>
<dbReference type="KEGG" id="azz:DEW08_30415"/>